<dbReference type="Pfam" id="PF09527">
    <property type="entry name" value="ATPase_gene1"/>
    <property type="match status" value="1"/>
</dbReference>
<evidence type="ECO:0000313" key="2">
    <source>
        <dbReference type="EMBL" id="SFE54617.1"/>
    </source>
</evidence>
<dbReference type="AlphaFoldDB" id="A0A1I2BF81"/>
<keyword evidence="3" id="KW-1185">Reference proteome</keyword>
<gene>
    <name evidence="2" type="ORF">SAMN04488131_102322</name>
</gene>
<dbReference type="STRING" id="935223.SAMN04488131_102322"/>
<dbReference type="Proteomes" id="UP000198596">
    <property type="component" value="Unassembled WGS sequence"/>
</dbReference>
<name>A0A1I2BF81_9FLAO</name>
<dbReference type="InterPro" id="IPR032820">
    <property type="entry name" value="ATPase_put"/>
</dbReference>
<accession>A0A1I2BF81</accession>
<dbReference type="OrthoDB" id="9798708at2"/>
<feature type="transmembrane region" description="Helical" evidence="1">
    <location>
        <begin position="15"/>
        <end position="37"/>
    </location>
</feature>
<evidence type="ECO:0000313" key="3">
    <source>
        <dbReference type="Proteomes" id="UP000198596"/>
    </source>
</evidence>
<organism evidence="2 3">
    <name type="scientific">Flavobacterium xueshanense</name>
    <dbReference type="NCBI Taxonomy" id="935223"/>
    <lineage>
        <taxon>Bacteria</taxon>
        <taxon>Pseudomonadati</taxon>
        <taxon>Bacteroidota</taxon>
        <taxon>Flavobacteriia</taxon>
        <taxon>Flavobacteriales</taxon>
        <taxon>Flavobacteriaceae</taxon>
        <taxon>Flavobacterium</taxon>
    </lineage>
</organism>
<evidence type="ECO:0000256" key="1">
    <source>
        <dbReference type="SAM" id="Phobius"/>
    </source>
</evidence>
<proteinExistence type="predicted"/>
<protein>
    <submittedName>
        <fullName evidence="2">Putative F0F1-ATPase subunit Ca2+/Mg2+ transporter</fullName>
    </submittedName>
</protein>
<keyword evidence="1" id="KW-0812">Transmembrane</keyword>
<reference evidence="3" key="1">
    <citation type="submission" date="2016-10" db="EMBL/GenBank/DDBJ databases">
        <authorList>
            <person name="Varghese N."/>
            <person name="Submissions S."/>
        </authorList>
    </citation>
    <scope>NUCLEOTIDE SEQUENCE [LARGE SCALE GENOMIC DNA]</scope>
    <source>
        <strain evidence="3">CGMCC 1.9227</strain>
    </source>
</reference>
<keyword evidence="1" id="KW-0472">Membrane</keyword>
<keyword evidence="1" id="KW-1133">Transmembrane helix</keyword>
<feature type="transmembrane region" description="Helical" evidence="1">
    <location>
        <begin position="49"/>
        <end position="68"/>
    </location>
</feature>
<sequence>MMDNKTPNKNNSNKWLVFMGIPFQMGIVIFAFTYFGMWLDKKYSDESSSFYTIILSLLSVFIALYNVIRQVKNINKNNE</sequence>
<dbReference type="EMBL" id="FONQ01000002">
    <property type="protein sequence ID" value="SFE54617.1"/>
    <property type="molecule type" value="Genomic_DNA"/>
</dbReference>